<keyword evidence="2" id="KW-1185">Reference proteome</keyword>
<reference evidence="1 2" key="1">
    <citation type="submission" date="2019-02" db="EMBL/GenBank/DDBJ databases">
        <title>Deep-cultivation of Planctomycetes and their phenomic and genomic characterization uncovers novel biology.</title>
        <authorList>
            <person name="Wiegand S."/>
            <person name="Jogler M."/>
            <person name="Boedeker C."/>
            <person name="Pinto D."/>
            <person name="Vollmers J."/>
            <person name="Rivas-Marin E."/>
            <person name="Kohn T."/>
            <person name="Peeters S.H."/>
            <person name="Heuer A."/>
            <person name="Rast P."/>
            <person name="Oberbeckmann S."/>
            <person name="Bunk B."/>
            <person name="Jeske O."/>
            <person name="Meyerdierks A."/>
            <person name="Storesund J.E."/>
            <person name="Kallscheuer N."/>
            <person name="Luecker S."/>
            <person name="Lage O.M."/>
            <person name="Pohl T."/>
            <person name="Merkel B.J."/>
            <person name="Hornburger P."/>
            <person name="Mueller R.-W."/>
            <person name="Bruemmer F."/>
            <person name="Labrenz M."/>
            <person name="Spormann A.M."/>
            <person name="Op den Camp H."/>
            <person name="Overmann J."/>
            <person name="Amann R."/>
            <person name="Jetten M.S.M."/>
            <person name="Mascher T."/>
            <person name="Medema M.H."/>
            <person name="Devos D.P."/>
            <person name="Kaster A.-K."/>
            <person name="Ovreas L."/>
            <person name="Rohde M."/>
            <person name="Galperin M.Y."/>
            <person name="Jogler C."/>
        </authorList>
    </citation>
    <scope>NUCLEOTIDE SEQUENCE [LARGE SCALE GENOMIC DNA]</scope>
    <source>
        <strain evidence="1 2">ETA_A8</strain>
    </source>
</reference>
<dbReference type="KEGG" id="aagg:ETAA8_25280"/>
<accession>A0A517YB29</accession>
<dbReference type="Proteomes" id="UP000315017">
    <property type="component" value="Chromosome"/>
</dbReference>
<dbReference type="EMBL" id="CP036274">
    <property type="protein sequence ID" value="QDU27440.1"/>
    <property type="molecule type" value="Genomic_DNA"/>
</dbReference>
<proteinExistence type="predicted"/>
<dbReference type="AlphaFoldDB" id="A0A517YB29"/>
<organism evidence="1 2">
    <name type="scientific">Anatilimnocola aggregata</name>
    <dbReference type="NCBI Taxonomy" id="2528021"/>
    <lineage>
        <taxon>Bacteria</taxon>
        <taxon>Pseudomonadati</taxon>
        <taxon>Planctomycetota</taxon>
        <taxon>Planctomycetia</taxon>
        <taxon>Pirellulales</taxon>
        <taxon>Pirellulaceae</taxon>
        <taxon>Anatilimnocola</taxon>
    </lineage>
</organism>
<protein>
    <submittedName>
        <fullName evidence="1">Uncharacterized protein</fullName>
    </submittedName>
</protein>
<sequence length="47" mass="5557">MRVLLGNLRVEDVLPMWNNGNFRKSEIEEKRKSHGKFPNEVQFANVE</sequence>
<evidence type="ECO:0000313" key="2">
    <source>
        <dbReference type="Proteomes" id="UP000315017"/>
    </source>
</evidence>
<evidence type="ECO:0000313" key="1">
    <source>
        <dbReference type="EMBL" id="QDU27440.1"/>
    </source>
</evidence>
<gene>
    <name evidence="1" type="ORF">ETAA8_25280</name>
</gene>
<name>A0A517YB29_9BACT</name>